<evidence type="ECO:0000313" key="5">
    <source>
        <dbReference type="Proteomes" id="UP001389717"/>
    </source>
</evidence>
<keyword evidence="4" id="KW-0347">Helicase</keyword>
<dbReference type="InterPro" id="IPR050742">
    <property type="entry name" value="Helicase_Restrict-Modif_Enz"/>
</dbReference>
<keyword evidence="4" id="KW-0547">Nucleotide-binding</keyword>
<evidence type="ECO:0000256" key="1">
    <source>
        <dbReference type="SAM" id="Coils"/>
    </source>
</evidence>
<dbReference type="Pfam" id="PF04851">
    <property type="entry name" value="ResIII"/>
    <property type="match status" value="1"/>
</dbReference>
<proteinExistence type="predicted"/>
<name>A0ABU9K4L9_9BACI</name>
<dbReference type="Proteomes" id="UP001389717">
    <property type="component" value="Unassembled WGS sequence"/>
</dbReference>
<dbReference type="SMART" id="SM00487">
    <property type="entry name" value="DEXDc"/>
    <property type="match status" value="1"/>
</dbReference>
<dbReference type="PANTHER" id="PTHR47396">
    <property type="entry name" value="TYPE I RESTRICTION ENZYME ECOKI R PROTEIN"/>
    <property type="match status" value="1"/>
</dbReference>
<comment type="caution">
    <text evidence="4">The sequence shown here is derived from an EMBL/GenBank/DDBJ whole genome shotgun (WGS) entry which is preliminary data.</text>
</comment>
<reference evidence="4 5" key="1">
    <citation type="submission" date="2024-04" db="EMBL/GenBank/DDBJ databases">
        <title>Bacillus oryzaecorticis sp. nov., a moderately halophilic bacterium isolated from rice husks.</title>
        <authorList>
            <person name="Zhu H.-S."/>
        </authorList>
    </citation>
    <scope>NUCLEOTIDE SEQUENCE [LARGE SCALE GENOMIC DNA]</scope>
    <source>
        <strain evidence="4 5">ZC255</strain>
    </source>
</reference>
<dbReference type="InterPro" id="IPR001650">
    <property type="entry name" value="Helicase_C-like"/>
</dbReference>
<dbReference type="PROSITE" id="PS51194">
    <property type="entry name" value="HELICASE_CTER"/>
    <property type="match status" value="1"/>
</dbReference>
<dbReference type="Pfam" id="PF22548">
    <property type="entry name" value="AEP-TOTE"/>
    <property type="match status" value="1"/>
</dbReference>
<dbReference type="CDD" id="cd18785">
    <property type="entry name" value="SF2_C"/>
    <property type="match status" value="1"/>
</dbReference>
<sequence>MPDSQAQYQKVLKECEQLRQENYRLKQLLRKHHIQYEQQVDIPHQSKQEIIKERIKIFKNFFRGRSDVYALRWESKRDHSGYSPACEHEWHPTICKKPDIKCSACPHRRYLPLTDQVLFDHLSGRKTVGIYPILDDDTCYFLAVDFDKGSWKQDVQAFIETCGKHRIPFAAERSRSGNGCHIWVFFNEAIPASMARKMGALLLSKTLEKHYALGIDSYDRLFPNQDKLPKGGFGNLIALPLQGKSRKQGNSVFLDHDLEPIDDQWGYLSSIPKMGRQEINHFINSAGEVKTPEKHSTTLPEELIIKLKNGIVISKEHIPSYLSQKLIELTAFNNPAFYKAQANRLSTNPIPRLINCSDQTDMELILPRGCLEDVLKLCKEHKIKPIIQDETFKEQVLNKEFKGSLYPQQQEAVEQLSSHSCGVLSATTGFGKTVVGSAMIQRRQTNTLIIVHRKQLLEQWKESLAAFLDCEKKDIGIIGGGKHKPSGKIDVATIQTLTSKTENLMKIKEYGHIIVDECHHISAFTFERVMKEAQAQYVLGLTATPTRKDGLHPIMNMQCGPIRYKVKAKSQAKVHHFDHILIPKHTVFHSKKETIQELFSQLQEDEKRNEMIFNDILKSLDEGRSPIILTERQRHIDLLTERLEGSAKNIIVLKGGLSKKEEQKRLRRLKEIPETEERIIIATGKYIGEGFDDSRLDTLFLTMPVSWKGTLQQYVGRLHRTHHLKQDVKVYDYVDRKVPVLKKMYEKRLKGYNSLGYNVQHEKVDSEQMQLF</sequence>
<dbReference type="PANTHER" id="PTHR47396:SF1">
    <property type="entry name" value="ATP-DEPENDENT HELICASE IRC3-RELATED"/>
    <property type="match status" value="1"/>
</dbReference>
<dbReference type="CDD" id="cd17926">
    <property type="entry name" value="DEXHc_RE"/>
    <property type="match status" value="1"/>
</dbReference>
<dbReference type="EMBL" id="JBBYAF010000002">
    <property type="protein sequence ID" value="MEL3970937.1"/>
    <property type="molecule type" value="Genomic_DNA"/>
</dbReference>
<dbReference type="PROSITE" id="PS51192">
    <property type="entry name" value="HELICASE_ATP_BIND_1"/>
    <property type="match status" value="1"/>
</dbReference>
<dbReference type="SUPFAM" id="SSF52540">
    <property type="entry name" value="P-loop containing nucleoside triphosphate hydrolases"/>
    <property type="match status" value="2"/>
</dbReference>
<protein>
    <submittedName>
        <fullName evidence="4">DEAD/DEAH box helicase family protein</fullName>
    </submittedName>
</protein>
<dbReference type="GO" id="GO:0004386">
    <property type="term" value="F:helicase activity"/>
    <property type="evidence" value="ECO:0007669"/>
    <property type="project" value="UniProtKB-KW"/>
</dbReference>
<evidence type="ECO:0000259" key="2">
    <source>
        <dbReference type="PROSITE" id="PS51192"/>
    </source>
</evidence>
<dbReference type="InterPro" id="IPR006935">
    <property type="entry name" value="Helicase/UvrB_N"/>
</dbReference>
<feature type="domain" description="Helicase C-terminal" evidence="3">
    <location>
        <begin position="594"/>
        <end position="765"/>
    </location>
</feature>
<dbReference type="InterPro" id="IPR027417">
    <property type="entry name" value="P-loop_NTPase"/>
</dbReference>
<keyword evidence="5" id="KW-1185">Reference proteome</keyword>
<organism evidence="4 5">
    <name type="scientific">Rossellomorea oryzaecorticis</name>
    <dbReference type="NCBI Taxonomy" id="1396505"/>
    <lineage>
        <taxon>Bacteria</taxon>
        <taxon>Bacillati</taxon>
        <taxon>Bacillota</taxon>
        <taxon>Bacilli</taxon>
        <taxon>Bacillales</taxon>
        <taxon>Bacillaceae</taxon>
        <taxon>Rossellomorea</taxon>
    </lineage>
</organism>
<dbReference type="InterPro" id="IPR054347">
    <property type="entry name" value="TOTE_primase"/>
</dbReference>
<keyword evidence="1" id="KW-0175">Coiled coil</keyword>
<dbReference type="RefSeq" id="WP_341979648.1">
    <property type="nucleotide sequence ID" value="NZ_JBBYAF010000002.1"/>
</dbReference>
<feature type="coiled-coil region" evidence="1">
    <location>
        <begin position="1"/>
        <end position="28"/>
    </location>
</feature>
<keyword evidence="4" id="KW-0378">Hydrolase</keyword>
<keyword evidence="4" id="KW-0067">ATP-binding</keyword>
<dbReference type="Pfam" id="PF00271">
    <property type="entry name" value="Helicase_C"/>
    <property type="match status" value="1"/>
</dbReference>
<gene>
    <name evidence="4" type="ORF">AAEO50_01485</name>
</gene>
<feature type="domain" description="Helicase ATP-binding" evidence="2">
    <location>
        <begin position="413"/>
        <end position="563"/>
    </location>
</feature>
<dbReference type="InterPro" id="IPR014001">
    <property type="entry name" value="Helicase_ATP-bd"/>
</dbReference>
<evidence type="ECO:0000259" key="3">
    <source>
        <dbReference type="PROSITE" id="PS51194"/>
    </source>
</evidence>
<dbReference type="Gene3D" id="3.40.50.300">
    <property type="entry name" value="P-loop containing nucleotide triphosphate hydrolases"/>
    <property type="match status" value="2"/>
</dbReference>
<accession>A0ABU9K4L9</accession>
<evidence type="ECO:0000313" key="4">
    <source>
        <dbReference type="EMBL" id="MEL3970937.1"/>
    </source>
</evidence>